<protein>
    <recommendedName>
        <fullName evidence="3">F-box domain-containing protein</fullName>
    </recommendedName>
</protein>
<evidence type="ECO:0000313" key="2">
    <source>
        <dbReference type="Proteomes" id="UP000541558"/>
    </source>
</evidence>
<dbReference type="OrthoDB" id="2635672at2759"/>
<dbReference type="EMBL" id="JAACJK010000110">
    <property type="protein sequence ID" value="KAF5332800.1"/>
    <property type="molecule type" value="Genomic_DNA"/>
</dbReference>
<reference evidence="1 2" key="1">
    <citation type="journal article" date="2020" name="ISME J.">
        <title>Uncovering the hidden diversity of litter-decomposition mechanisms in mushroom-forming fungi.</title>
        <authorList>
            <person name="Floudas D."/>
            <person name="Bentzer J."/>
            <person name="Ahren D."/>
            <person name="Johansson T."/>
            <person name="Persson P."/>
            <person name="Tunlid A."/>
        </authorList>
    </citation>
    <scope>NUCLEOTIDE SEQUENCE [LARGE SCALE GENOMIC DNA]</scope>
    <source>
        <strain evidence="1 2">CBS 175.51</strain>
    </source>
</reference>
<comment type="caution">
    <text evidence="1">The sequence shown here is derived from an EMBL/GenBank/DDBJ whole genome shotgun (WGS) entry which is preliminary data.</text>
</comment>
<dbReference type="AlphaFoldDB" id="A0A8H5FD83"/>
<dbReference type="Gene3D" id="3.80.10.10">
    <property type="entry name" value="Ribonuclease Inhibitor"/>
    <property type="match status" value="1"/>
</dbReference>
<sequence length="553" mass="63002">MANGPTFISLPNELLEDIFRRAQTPSSSLFALANTCARLQFSCLSLYLQDFGQIDPEESCTVIMEGEPRDDDVLAALSLSTFITKTKHFSCRFQGSSLHILLHNFSRVERLLHRFSSVGAVTLDFNAQDKTYMDITDRDILAWTDSIGQLLNTILERDCTSLEVNGLTQMTHVYQDALRMFRPQSSPSLLSTLKSYFSPSDQERQTQTPPPNPPPYVLSGPTWKYERNRFGSTTKTQTPILAHLSPAAQIKSHLTHFTIGSKSLLCPPLLQWTCSVLASSPISTLTIRDVNFFGATWSILTILLPQSIPTLKRLELSNIGSFSHDQITRLMDSFPDLEYLSAERLELPWYTGLTSHTMQSIAFPTFRHLVELRVPEHWILPCFEFTPESLPVLKVLTIVFYDGEGWRRLEDQHSPVRKLFVDLSGRGQGLGVTVNMDILANTDIIRWMQMQRYQRSRLEEDEAERWIHCVSGLYLMFKGRVQFAHVLNAKPIVEAWFGQFPGLKRVSLRSQDKEAATVKSMEEFCRYTMPSVVKRLDCLEVNGKELTMEVSEE</sequence>
<organism evidence="1 2">
    <name type="scientific">Ephemerocybe angulata</name>
    <dbReference type="NCBI Taxonomy" id="980116"/>
    <lineage>
        <taxon>Eukaryota</taxon>
        <taxon>Fungi</taxon>
        <taxon>Dikarya</taxon>
        <taxon>Basidiomycota</taxon>
        <taxon>Agaricomycotina</taxon>
        <taxon>Agaricomycetes</taxon>
        <taxon>Agaricomycetidae</taxon>
        <taxon>Agaricales</taxon>
        <taxon>Agaricineae</taxon>
        <taxon>Psathyrellaceae</taxon>
        <taxon>Ephemerocybe</taxon>
    </lineage>
</organism>
<dbReference type="Proteomes" id="UP000541558">
    <property type="component" value="Unassembled WGS sequence"/>
</dbReference>
<dbReference type="InterPro" id="IPR032675">
    <property type="entry name" value="LRR_dom_sf"/>
</dbReference>
<accession>A0A8H5FD83</accession>
<evidence type="ECO:0008006" key="3">
    <source>
        <dbReference type="Google" id="ProtNLM"/>
    </source>
</evidence>
<keyword evidence="2" id="KW-1185">Reference proteome</keyword>
<proteinExistence type="predicted"/>
<name>A0A8H5FD83_9AGAR</name>
<gene>
    <name evidence="1" type="ORF">D9611_005230</name>
</gene>
<evidence type="ECO:0000313" key="1">
    <source>
        <dbReference type="EMBL" id="KAF5332800.1"/>
    </source>
</evidence>